<evidence type="ECO:0000313" key="7">
    <source>
        <dbReference type="Proteomes" id="UP000789831"/>
    </source>
</evidence>
<proteinExistence type="predicted"/>
<organism evidence="6 7">
    <name type="scientific">Ambispora gerdemannii</name>
    <dbReference type="NCBI Taxonomy" id="144530"/>
    <lineage>
        <taxon>Eukaryota</taxon>
        <taxon>Fungi</taxon>
        <taxon>Fungi incertae sedis</taxon>
        <taxon>Mucoromycota</taxon>
        <taxon>Glomeromycotina</taxon>
        <taxon>Glomeromycetes</taxon>
        <taxon>Archaeosporales</taxon>
        <taxon>Ambisporaceae</taxon>
        <taxon>Ambispora</taxon>
    </lineage>
</organism>
<dbReference type="Pfam" id="PF00505">
    <property type="entry name" value="HMG_box"/>
    <property type="match status" value="1"/>
</dbReference>
<dbReference type="SMART" id="SM00398">
    <property type="entry name" value="HMG"/>
    <property type="match status" value="1"/>
</dbReference>
<evidence type="ECO:0000313" key="6">
    <source>
        <dbReference type="EMBL" id="CAG8587226.1"/>
    </source>
</evidence>
<dbReference type="InterPro" id="IPR009071">
    <property type="entry name" value="HMG_box_dom"/>
</dbReference>
<dbReference type="PANTHER" id="PTHR10270">
    <property type="entry name" value="SOX TRANSCRIPTION FACTOR"/>
    <property type="match status" value="1"/>
</dbReference>
<dbReference type="PROSITE" id="PS50118">
    <property type="entry name" value="HMG_BOX_2"/>
    <property type="match status" value="1"/>
</dbReference>
<accession>A0A9N9G7P4</accession>
<keyword evidence="3" id="KW-0539">Nucleus</keyword>
<evidence type="ECO:0000256" key="1">
    <source>
        <dbReference type="ARBA" id="ARBA00023125"/>
    </source>
</evidence>
<evidence type="ECO:0000256" key="2">
    <source>
        <dbReference type="ARBA" id="ARBA00023163"/>
    </source>
</evidence>
<dbReference type="Proteomes" id="UP000789831">
    <property type="component" value="Unassembled WGS sequence"/>
</dbReference>
<dbReference type="PANTHER" id="PTHR10270:SF161">
    <property type="entry name" value="SEX-DETERMINING REGION Y PROTEIN"/>
    <property type="match status" value="1"/>
</dbReference>
<dbReference type="InterPro" id="IPR036910">
    <property type="entry name" value="HMG_box_dom_sf"/>
</dbReference>
<dbReference type="CDD" id="cd01389">
    <property type="entry name" value="HMG-box_ROX1-like"/>
    <property type="match status" value="1"/>
</dbReference>
<reference evidence="6" key="1">
    <citation type="submission" date="2021-06" db="EMBL/GenBank/DDBJ databases">
        <authorList>
            <person name="Kallberg Y."/>
            <person name="Tangrot J."/>
            <person name="Rosling A."/>
        </authorList>
    </citation>
    <scope>NUCLEOTIDE SEQUENCE</scope>
    <source>
        <strain evidence="6">MT106</strain>
    </source>
</reference>
<gene>
    <name evidence="6" type="ORF">AGERDE_LOCUS8424</name>
</gene>
<dbReference type="GO" id="GO:0030154">
    <property type="term" value="P:cell differentiation"/>
    <property type="evidence" value="ECO:0007669"/>
    <property type="project" value="TreeGrafter"/>
</dbReference>
<feature type="region of interest" description="Disordered" evidence="4">
    <location>
        <begin position="222"/>
        <end position="301"/>
    </location>
</feature>
<dbReference type="EMBL" id="CAJVPL010001780">
    <property type="protein sequence ID" value="CAG8587226.1"/>
    <property type="molecule type" value="Genomic_DNA"/>
</dbReference>
<dbReference type="AlphaFoldDB" id="A0A9N9G7P4"/>
<keyword evidence="2" id="KW-0804">Transcription</keyword>
<name>A0A9N9G7P4_9GLOM</name>
<dbReference type="Gene3D" id="1.10.30.10">
    <property type="entry name" value="High mobility group box domain"/>
    <property type="match status" value="1"/>
</dbReference>
<dbReference type="GO" id="GO:0005634">
    <property type="term" value="C:nucleus"/>
    <property type="evidence" value="ECO:0007669"/>
    <property type="project" value="UniProtKB-UniRule"/>
</dbReference>
<keyword evidence="1 3" id="KW-0238">DNA-binding</keyword>
<dbReference type="InterPro" id="IPR050140">
    <property type="entry name" value="SRY-related_HMG-box_TF-like"/>
</dbReference>
<feature type="compositionally biased region" description="Polar residues" evidence="4">
    <location>
        <begin position="291"/>
        <end position="301"/>
    </location>
</feature>
<feature type="non-terminal residue" evidence="6">
    <location>
        <position position="1"/>
    </location>
</feature>
<keyword evidence="7" id="KW-1185">Reference proteome</keyword>
<dbReference type="SUPFAM" id="SSF47095">
    <property type="entry name" value="HMG-box"/>
    <property type="match status" value="1"/>
</dbReference>
<comment type="caution">
    <text evidence="6">The sequence shown here is derived from an EMBL/GenBank/DDBJ whole genome shotgun (WGS) entry which is preliminary data.</text>
</comment>
<dbReference type="GO" id="GO:0001228">
    <property type="term" value="F:DNA-binding transcription activator activity, RNA polymerase II-specific"/>
    <property type="evidence" value="ECO:0007669"/>
    <property type="project" value="TreeGrafter"/>
</dbReference>
<dbReference type="GO" id="GO:0000978">
    <property type="term" value="F:RNA polymerase II cis-regulatory region sequence-specific DNA binding"/>
    <property type="evidence" value="ECO:0007669"/>
    <property type="project" value="TreeGrafter"/>
</dbReference>
<evidence type="ECO:0000256" key="4">
    <source>
        <dbReference type="SAM" id="MobiDB-lite"/>
    </source>
</evidence>
<feature type="domain" description="HMG box" evidence="5">
    <location>
        <begin position="142"/>
        <end position="215"/>
    </location>
</feature>
<protein>
    <submittedName>
        <fullName evidence="6">9041_t:CDS:1</fullName>
    </submittedName>
</protein>
<feature type="DNA-binding region" description="HMG box" evidence="3">
    <location>
        <begin position="142"/>
        <end position="215"/>
    </location>
</feature>
<evidence type="ECO:0000259" key="5">
    <source>
        <dbReference type="PROSITE" id="PS50118"/>
    </source>
</evidence>
<dbReference type="OrthoDB" id="6247875at2759"/>
<evidence type="ECO:0000256" key="3">
    <source>
        <dbReference type="PROSITE-ProRule" id="PRU00267"/>
    </source>
</evidence>
<sequence>MQPINEKTLFLRNNSATTSHNTNIHHNNHIFPHDVLVKALQQSDIPNLDFTLNSNAAALQDILVANNPISPTNPKSPSLSIIFPESNTNVDAISSNPVDGPVFDNGVKGQFSWASDAYHQTIKKRKLSAASSAAPKPYDSKVPRPPNAFIIYHRTKSKELAQYKSNNLRVTSDARHPSKTVADMWKEEPEHIKLQYQREADLALVEHKRKYPFYKYKPQKKDIKNKGKLKDSKHSSSKDSKSSSKLSSKVDKSQVVPFEHRQQASMESAFTVFDMSPIEINNDSSKEEKNAPTNIDETPVT</sequence>
<feature type="compositionally biased region" description="Basic and acidic residues" evidence="4">
    <location>
        <begin position="222"/>
        <end position="262"/>
    </location>
</feature>